<protein>
    <submittedName>
        <fullName evidence="6">Protein HipA</fullName>
    </submittedName>
</protein>
<evidence type="ECO:0000256" key="3">
    <source>
        <dbReference type="ARBA" id="ARBA00022777"/>
    </source>
</evidence>
<dbReference type="DNASU" id="3883480"/>
<dbReference type="InParanoid" id="Q2LRU0"/>
<dbReference type="FunCoup" id="Q2LRU0">
    <property type="interactions" value="8"/>
</dbReference>
<evidence type="ECO:0000256" key="2">
    <source>
        <dbReference type="ARBA" id="ARBA00022679"/>
    </source>
</evidence>
<feature type="domain" description="HipA-like C-terminal" evidence="4">
    <location>
        <begin position="162"/>
        <end position="391"/>
    </location>
</feature>
<dbReference type="AlphaFoldDB" id="Q2LRU0"/>
<dbReference type="InterPro" id="IPR052028">
    <property type="entry name" value="HipA_Ser/Thr_kinase"/>
</dbReference>
<dbReference type="InterPro" id="IPR012893">
    <property type="entry name" value="HipA-like_C"/>
</dbReference>
<dbReference type="CDD" id="cd17793">
    <property type="entry name" value="HipA"/>
    <property type="match status" value="1"/>
</dbReference>
<proteinExistence type="inferred from homology"/>
<dbReference type="eggNOG" id="COG3550">
    <property type="taxonomic scope" value="Bacteria"/>
</dbReference>
<feature type="domain" description="HipA N-terminal subdomain 1" evidence="5">
    <location>
        <begin position="22"/>
        <end position="120"/>
    </location>
</feature>
<keyword evidence="2" id="KW-0808">Transferase</keyword>
<sequence>MFTSNQGAGRMNKEVGMDNPGLDVYLRDQKIGRLWLDDKRRFVFQYDSEWTHQKGAVPLSLHLPLREEIYPDDLARPFFSNLLPEAEVKRAIAQRLRISESNDFALLNSIGGECAGAVSVLPAGVAPAMKPGYRELSEEELHRIIIELPRRPLLAGVEGMRLSLAGAQNKLPVYMEDHRIFIATGNAPSSHILKPPIRDLEDTVGNEAFCMILAQRLGLQVPVVTIRRGLDRIFIIARYDRSRDTDGHIVRLHQEDFCQALGFLPEQKYENEGGPSLKQCFTLLQEKSIRPAADRMALLRWTIFNLLIGNDDAHAKNLAMIFTDRGPRLAPFYDLICTQVYPDLTEKQAMRIGGENRPSWILQKHWDRFSESTAIKPNLVLKTLKEMSAAIALAAQTLSSEFIKKYGTCTIIEEILAVIEKRAESV</sequence>
<accession>Q2LRU0</accession>
<reference evidence="6 7" key="1">
    <citation type="journal article" date="2007" name="Proc. Natl. Acad. Sci. U.S.A.">
        <title>The genome of Syntrophus aciditrophicus: life at the thermodynamic limit of microbial growth.</title>
        <authorList>
            <person name="McInerney M.J."/>
            <person name="Rohlin L."/>
            <person name="Mouttaki H."/>
            <person name="Kim U."/>
            <person name="Krupp R.S."/>
            <person name="Rios-Hernandez L."/>
            <person name="Sieber J."/>
            <person name="Struchtemeyer C.G."/>
            <person name="Bhattacharyya A."/>
            <person name="Campbell J.W."/>
            <person name="Gunsalus R.P."/>
        </authorList>
    </citation>
    <scope>NUCLEOTIDE SEQUENCE [LARGE SCALE GENOMIC DNA]</scope>
    <source>
        <strain evidence="6 7">SB</strain>
    </source>
</reference>
<keyword evidence="3" id="KW-0418">Kinase</keyword>
<evidence type="ECO:0000259" key="5">
    <source>
        <dbReference type="Pfam" id="PF13657"/>
    </source>
</evidence>
<evidence type="ECO:0000256" key="1">
    <source>
        <dbReference type="ARBA" id="ARBA00010164"/>
    </source>
</evidence>
<organism evidence="6 7">
    <name type="scientific">Syntrophus aciditrophicus (strain SB)</name>
    <dbReference type="NCBI Taxonomy" id="56780"/>
    <lineage>
        <taxon>Bacteria</taxon>
        <taxon>Pseudomonadati</taxon>
        <taxon>Thermodesulfobacteriota</taxon>
        <taxon>Syntrophia</taxon>
        <taxon>Syntrophales</taxon>
        <taxon>Syntrophaceae</taxon>
        <taxon>Syntrophus</taxon>
    </lineage>
</organism>
<dbReference type="PANTHER" id="PTHR37419">
    <property type="entry name" value="SERINE/THREONINE-PROTEIN KINASE TOXIN HIPA"/>
    <property type="match status" value="1"/>
</dbReference>
<keyword evidence="7" id="KW-1185">Reference proteome</keyword>
<comment type="similarity">
    <text evidence="1">Belongs to the HipA Ser/Thr kinase family.</text>
</comment>
<dbReference type="InterPro" id="IPR017508">
    <property type="entry name" value="HipA_N1"/>
</dbReference>
<dbReference type="GO" id="GO:0005829">
    <property type="term" value="C:cytosol"/>
    <property type="evidence" value="ECO:0007669"/>
    <property type="project" value="TreeGrafter"/>
</dbReference>
<dbReference type="Pfam" id="PF13657">
    <property type="entry name" value="Couple_hipA"/>
    <property type="match status" value="1"/>
</dbReference>
<dbReference type="HOGENOM" id="CLU_030167_1_0_7"/>
<dbReference type="Gene3D" id="1.10.1070.20">
    <property type="match status" value="1"/>
</dbReference>
<dbReference type="Pfam" id="PF07804">
    <property type="entry name" value="HipA_C"/>
    <property type="match status" value="1"/>
</dbReference>
<evidence type="ECO:0000313" key="7">
    <source>
        <dbReference type="Proteomes" id="UP000001933"/>
    </source>
</evidence>
<name>Q2LRU0_SYNAS</name>
<dbReference type="STRING" id="56780.SYN_02732"/>
<gene>
    <name evidence="6" type="ORF">SYN_02732</name>
</gene>
<evidence type="ECO:0000313" key="6">
    <source>
        <dbReference type="EMBL" id="ABC76803.1"/>
    </source>
</evidence>
<evidence type="ECO:0000259" key="4">
    <source>
        <dbReference type="Pfam" id="PF07804"/>
    </source>
</evidence>
<dbReference type="Proteomes" id="UP000001933">
    <property type="component" value="Chromosome"/>
</dbReference>
<dbReference type="NCBIfam" id="TIGR03071">
    <property type="entry name" value="couple_hipA"/>
    <property type="match status" value="1"/>
</dbReference>
<dbReference type="EMBL" id="CP000252">
    <property type="protein sequence ID" value="ABC76803.1"/>
    <property type="molecule type" value="Genomic_DNA"/>
</dbReference>
<dbReference type="GO" id="GO:0004674">
    <property type="term" value="F:protein serine/threonine kinase activity"/>
    <property type="evidence" value="ECO:0007669"/>
    <property type="project" value="TreeGrafter"/>
</dbReference>
<dbReference type="PANTHER" id="PTHR37419:SF1">
    <property type="entry name" value="SERINE_THREONINE-PROTEIN KINASE TOXIN HIPA"/>
    <property type="match status" value="1"/>
</dbReference>
<dbReference type="KEGG" id="sat:SYN_02732"/>